<dbReference type="PANTHER" id="PTHR43798:SF31">
    <property type="entry name" value="AB HYDROLASE SUPERFAMILY PROTEIN YCLE"/>
    <property type="match status" value="1"/>
</dbReference>
<dbReference type="GO" id="GO:0016020">
    <property type="term" value="C:membrane"/>
    <property type="evidence" value="ECO:0007669"/>
    <property type="project" value="TreeGrafter"/>
</dbReference>
<dbReference type="InterPro" id="IPR000073">
    <property type="entry name" value="AB_hydrolase_1"/>
</dbReference>
<dbReference type="PANTHER" id="PTHR43798">
    <property type="entry name" value="MONOACYLGLYCEROL LIPASE"/>
    <property type="match status" value="1"/>
</dbReference>
<dbReference type="Gene3D" id="3.40.50.1820">
    <property type="entry name" value="alpha/beta hydrolase"/>
    <property type="match status" value="1"/>
</dbReference>
<dbReference type="GO" id="GO:0016787">
    <property type="term" value="F:hydrolase activity"/>
    <property type="evidence" value="ECO:0007669"/>
    <property type="project" value="UniProtKB-KW"/>
</dbReference>
<evidence type="ECO:0000313" key="4">
    <source>
        <dbReference type="Proteomes" id="UP000269573"/>
    </source>
</evidence>
<keyword evidence="4" id="KW-1185">Reference proteome</keyword>
<sequence>MDRHGQEEEGGKGVAQPSEQLIVANESVTFAVKVAGQGEPVVYLHGAGGLTWDPFLDELSNHYQVIAPHIPGTGNSSGLENIRDLWDLVLCYYDLFDGLGLDSATVIGHSLGGMIALELAASDQSRVKQIVAIAPTGLFKEEEPIPDLFAMLPNEVATIMVVDTASPVAEMLRYMPRETEKRIEATIQRMQNMQAAAKFLWPIPDKGLGRRMHRIKAPTLLIWGQQDRFIPVSYAEDFCRGIIHSELVVINQAAHLVTLEQTEQVLEAVKGFVGAYQDDAYGRVNG</sequence>
<dbReference type="EMBL" id="RHHU01000010">
    <property type="protein sequence ID" value="RNB84143.1"/>
    <property type="molecule type" value="Genomic_DNA"/>
</dbReference>
<accession>A0A3M8D8D6</accession>
<dbReference type="Proteomes" id="UP000269573">
    <property type="component" value="Unassembled WGS sequence"/>
</dbReference>
<gene>
    <name evidence="3" type="ORF">EDM59_16695</name>
</gene>
<comment type="caution">
    <text evidence="3">The sequence shown here is derived from an EMBL/GenBank/DDBJ whole genome shotgun (WGS) entry which is preliminary data.</text>
</comment>
<proteinExistence type="predicted"/>
<dbReference type="PRINTS" id="PR00111">
    <property type="entry name" value="ABHYDROLASE"/>
</dbReference>
<organism evidence="3 4">
    <name type="scientific">Brevibacillus nitrificans</name>
    <dbReference type="NCBI Taxonomy" id="651560"/>
    <lineage>
        <taxon>Bacteria</taxon>
        <taxon>Bacillati</taxon>
        <taxon>Bacillota</taxon>
        <taxon>Bacilli</taxon>
        <taxon>Bacillales</taxon>
        <taxon>Paenibacillaceae</taxon>
        <taxon>Brevibacillus</taxon>
    </lineage>
</organism>
<reference evidence="3 4" key="1">
    <citation type="submission" date="2018-10" db="EMBL/GenBank/DDBJ databases">
        <title>Phylogenomics of Brevibacillus.</title>
        <authorList>
            <person name="Dunlap C."/>
        </authorList>
    </citation>
    <scope>NUCLEOTIDE SEQUENCE [LARGE SCALE GENOMIC DNA]</scope>
    <source>
        <strain evidence="3 4">JCM 15774</strain>
    </source>
</reference>
<name>A0A3M8D8D6_9BACL</name>
<evidence type="ECO:0000313" key="3">
    <source>
        <dbReference type="EMBL" id="RNB84143.1"/>
    </source>
</evidence>
<evidence type="ECO:0000256" key="1">
    <source>
        <dbReference type="ARBA" id="ARBA00022801"/>
    </source>
</evidence>
<evidence type="ECO:0000259" key="2">
    <source>
        <dbReference type="Pfam" id="PF00561"/>
    </source>
</evidence>
<dbReference type="InterPro" id="IPR029058">
    <property type="entry name" value="AB_hydrolase_fold"/>
</dbReference>
<dbReference type="SUPFAM" id="SSF53474">
    <property type="entry name" value="alpha/beta-Hydrolases"/>
    <property type="match status" value="1"/>
</dbReference>
<dbReference type="AlphaFoldDB" id="A0A3M8D8D6"/>
<protein>
    <submittedName>
        <fullName evidence="3">Alpha/beta hydrolase</fullName>
    </submittedName>
</protein>
<dbReference type="InterPro" id="IPR050266">
    <property type="entry name" value="AB_hydrolase_sf"/>
</dbReference>
<feature type="domain" description="AB hydrolase-1" evidence="2">
    <location>
        <begin position="40"/>
        <end position="260"/>
    </location>
</feature>
<dbReference type="Pfam" id="PF00561">
    <property type="entry name" value="Abhydrolase_1"/>
    <property type="match status" value="1"/>
</dbReference>
<keyword evidence="1 3" id="KW-0378">Hydrolase</keyword>